<dbReference type="STRING" id="947013.SAMN04488109_1691"/>
<sequence length="745" mass="81016">MNKYLVVLCGLFYSLAGLCQTDNAGSGRAIRFDGIDDYVDLGNIYDNLALPVTLSVWVYTDPSISTLVPIFDSQDGSPVYNGVALVTSHQHVGMTYGDGLGGNNPAYRRSKAALMNDPTGKWMNVAVVFKGKTNMDIYVNGVNMGGSYEGYSDAPMHSNSPSEVAKLGYWFSNGTYYRFKGIMDEFRVWNRALSETEIRDTMCKKLQGNETGLIGYWNFDETTGSTVFDKSSNGFNGALIGSPERVYSSAPIGDVSTYLYPGSWTGNSVTLTYGTDRLKVSNVLGSPSGIQVYAVNSLPSQTGGLAAGEYDKPYMGVFAATMNSGVTFDAAYADNNIAVCAKQRTDNSVDTWINQSLTGILQRTELMKYQCCVALDVDLGADHSLCDNSSYTLQAPAQFSGMDFLWSTGATTSSITVSTSGEYWLKVGDCNLSRDTVAVDFQHSPSSFSLGQDENLCTMNARFLNPFTAPPADYDFTWQDGSKNQGMLVNNFGKYWLKVKNSCGSFSDTVTFSKISEPTINVDLGIDKQICGQTNTTLSLPAGLANKTTLWSTGSTLPSIVVTASGNYSVKVSGACESDADTIAVSFMQPPPVFSLGDDEVICNFKPRKLSPLKAPAGFQFEWQDGSIDSTFAVRDFGEYWVKVSNACGTTSDKIKISKLTVDIDKIPNVITPGNDMLNENFVVEANLLGSRFTVFNRWGERVYDNINYQNNWNGGALPSGVYFYILKNDCVGQVKGHITLVKGD</sequence>
<keyword evidence="1" id="KW-0732">Signal</keyword>
<evidence type="ECO:0000259" key="3">
    <source>
        <dbReference type="SMART" id="SM00560"/>
    </source>
</evidence>
<dbReference type="InterPro" id="IPR013320">
    <property type="entry name" value="ConA-like_dom_sf"/>
</dbReference>
<feature type="domain" description="LamG-like jellyroll fold" evidence="3">
    <location>
        <begin position="52"/>
        <end position="196"/>
    </location>
</feature>
<gene>
    <name evidence="4" type="ORF">SAMN04488109_1691</name>
</gene>
<evidence type="ECO:0000313" key="4">
    <source>
        <dbReference type="EMBL" id="SHG75354.1"/>
    </source>
</evidence>
<dbReference type="Pfam" id="PF13585">
    <property type="entry name" value="CHU_C"/>
    <property type="match status" value="1"/>
</dbReference>
<dbReference type="SUPFAM" id="SSF49899">
    <property type="entry name" value="Concanavalin A-like lectins/glucanases"/>
    <property type="match status" value="1"/>
</dbReference>
<accession>A0A1M5MD88</accession>
<dbReference type="OrthoDB" id="1491125at2"/>
<evidence type="ECO:0000256" key="2">
    <source>
        <dbReference type="ARBA" id="ARBA00023157"/>
    </source>
</evidence>
<dbReference type="EMBL" id="FQWQ01000001">
    <property type="protein sequence ID" value="SHG75354.1"/>
    <property type="molecule type" value="Genomic_DNA"/>
</dbReference>
<organism evidence="4 5">
    <name type="scientific">Chryseolinea serpens</name>
    <dbReference type="NCBI Taxonomy" id="947013"/>
    <lineage>
        <taxon>Bacteria</taxon>
        <taxon>Pseudomonadati</taxon>
        <taxon>Bacteroidota</taxon>
        <taxon>Cytophagia</taxon>
        <taxon>Cytophagales</taxon>
        <taxon>Fulvivirgaceae</taxon>
        <taxon>Chryseolinea</taxon>
    </lineage>
</organism>
<evidence type="ECO:0000313" key="5">
    <source>
        <dbReference type="Proteomes" id="UP000184212"/>
    </source>
</evidence>
<evidence type="ECO:0000256" key="1">
    <source>
        <dbReference type="ARBA" id="ARBA00022729"/>
    </source>
</evidence>
<protein>
    <submittedName>
        <fullName evidence="4">Gliding motility-associated C-terminal domain-containing protein</fullName>
    </submittedName>
</protein>
<dbReference type="GO" id="GO:0005975">
    <property type="term" value="P:carbohydrate metabolic process"/>
    <property type="evidence" value="ECO:0007669"/>
    <property type="project" value="UniProtKB-ARBA"/>
</dbReference>
<dbReference type="RefSeq" id="WP_073132725.1">
    <property type="nucleotide sequence ID" value="NZ_FQWQ01000001.1"/>
</dbReference>
<dbReference type="AlphaFoldDB" id="A0A1M5MD88"/>
<dbReference type="Proteomes" id="UP000184212">
    <property type="component" value="Unassembled WGS sequence"/>
</dbReference>
<reference evidence="4 5" key="1">
    <citation type="submission" date="2016-11" db="EMBL/GenBank/DDBJ databases">
        <authorList>
            <person name="Jaros S."/>
            <person name="Januszkiewicz K."/>
            <person name="Wedrychowicz H."/>
        </authorList>
    </citation>
    <scope>NUCLEOTIDE SEQUENCE [LARGE SCALE GENOMIC DNA]</scope>
    <source>
        <strain evidence="4 5">DSM 24574</strain>
    </source>
</reference>
<name>A0A1M5MD88_9BACT</name>
<dbReference type="Pfam" id="PF13385">
    <property type="entry name" value="Laminin_G_3"/>
    <property type="match status" value="1"/>
</dbReference>
<proteinExistence type="predicted"/>
<dbReference type="GO" id="GO:0004553">
    <property type="term" value="F:hydrolase activity, hydrolyzing O-glycosyl compounds"/>
    <property type="evidence" value="ECO:0007669"/>
    <property type="project" value="UniProtKB-ARBA"/>
</dbReference>
<dbReference type="Gene3D" id="2.60.120.200">
    <property type="match status" value="1"/>
</dbReference>
<keyword evidence="5" id="KW-1185">Reference proteome</keyword>
<keyword evidence="2" id="KW-1015">Disulfide bond</keyword>
<dbReference type="InterPro" id="IPR006558">
    <property type="entry name" value="LamG-like"/>
</dbReference>
<dbReference type="SMART" id="SM00560">
    <property type="entry name" value="LamGL"/>
    <property type="match status" value="1"/>
</dbReference>